<dbReference type="OrthoDB" id="9806299at2"/>
<dbReference type="AlphaFoldDB" id="A0A1I4SG97"/>
<feature type="transmembrane region" description="Helical" evidence="12">
    <location>
        <begin position="37"/>
        <end position="59"/>
    </location>
</feature>
<evidence type="ECO:0000256" key="1">
    <source>
        <dbReference type="ARBA" id="ARBA00004651"/>
    </source>
</evidence>
<dbReference type="RefSeq" id="WP_090486848.1">
    <property type="nucleotide sequence ID" value="NZ_FOUO01000016.1"/>
</dbReference>
<keyword evidence="8 12" id="KW-0472">Membrane</keyword>
<comment type="catalytic activity">
    <reaction evidence="11">
        <text>fluoride(in) = fluoride(out)</text>
        <dbReference type="Rhea" id="RHEA:76159"/>
        <dbReference type="ChEBI" id="CHEBI:17051"/>
    </reaction>
    <physiologicalReaction direction="left-to-right" evidence="11">
        <dbReference type="Rhea" id="RHEA:76160"/>
    </physiologicalReaction>
</comment>
<name>A0A1I4SG97_ECTMO</name>
<evidence type="ECO:0000256" key="8">
    <source>
        <dbReference type="ARBA" id="ARBA00023136"/>
    </source>
</evidence>
<dbReference type="HAMAP" id="MF_00454">
    <property type="entry name" value="FluC"/>
    <property type="match status" value="1"/>
</dbReference>
<dbReference type="PANTHER" id="PTHR28259">
    <property type="entry name" value="FLUORIDE EXPORT PROTEIN 1-RELATED"/>
    <property type="match status" value="1"/>
</dbReference>
<keyword evidence="14" id="KW-1185">Reference proteome</keyword>
<evidence type="ECO:0000256" key="6">
    <source>
        <dbReference type="ARBA" id="ARBA00023053"/>
    </source>
</evidence>
<evidence type="ECO:0000256" key="3">
    <source>
        <dbReference type="ARBA" id="ARBA00022519"/>
    </source>
</evidence>
<dbReference type="PANTHER" id="PTHR28259:SF1">
    <property type="entry name" value="FLUORIDE EXPORT PROTEIN 1-RELATED"/>
    <property type="match status" value="1"/>
</dbReference>
<evidence type="ECO:0000313" key="13">
    <source>
        <dbReference type="EMBL" id="SFM63489.1"/>
    </source>
</evidence>
<dbReference type="STRING" id="195064.SAMN05421721_11647"/>
<accession>A0A1I4SG97</accession>
<dbReference type="Pfam" id="PF02537">
    <property type="entry name" value="CRCB"/>
    <property type="match status" value="1"/>
</dbReference>
<organism evidence="13 14">
    <name type="scientific">Ectothiorhodospira mobilis</name>
    <dbReference type="NCBI Taxonomy" id="195064"/>
    <lineage>
        <taxon>Bacteria</taxon>
        <taxon>Pseudomonadati</taxon>
        <taxon>Pseudomonadota</taxon>
        <taxon>Gammaproteobacteria</taxon>
        <taxon>Chromatiales</taxon>
        <taxon>Ectothiorhodospiraceae</taxon>
        <taxon>Ectothiorhodospira</taxon>
    </lineage>
</organism>
<feature type="transmembrane region" description="Helical" evidence="12">
    <location>
        <begin position="105"/>
        <end position="123"/>
    </location>
</feature>
<keyword evidence="3" id="KW-0997">Cell inner membrane</keyword>
<sequence>MNNTWTQLPWVALGSALGGLARFHVGGWVTRLSASAFPWGTLAVNVSGGLAAGMAWALLADTGPRALEALLLSGLLGGYTTVSSFSLQTLTLLRQGHPLQALGNLTASPLLCLGAAALGYWLAGLGIPA</sequence>
<keyword evidence="12" id="KW-0479">Metal-binding</keyword>
<evidence type="ECO:0000256" key="7">
    <source>
        <dbReference type="ARBA" id="ARBA00023065"/>
    </source>
</evidence>
<keyword evidence="4 12" id="KW-0812">Transmembrane</keyword>
<comment type="activity regulation">
    <text evidence="12">Na(+) is not transported, but it plays an essential structural role and its presence is essential for fluoride channel function.</text>
</comment>
<proteinExistence type="inferred from homology"/>
<dbReference type="InterPro" id="IPR003691">
    <property type="entry name" value="FluC"/>
</dbReference>
<evidence type="ECO:0000256" key="2">
    <source>
        <dbReference type="ARBA" id="ARBA00022475"/>
    </source>
</evidence>
<feature type="binding site" evidence="12">
    <location>
        <position position="77"/>
    </location>
    <ligand>
        <name>Na(+)</name>
        <dbReference type="ChEBI" id="CHEBI:29101"/>
        <note>structural</note>
    </ligand>
</feature>
<evidence type="ECO:0000256" key="10">
    <source>
        <dbReference type="ARBA" id="ARBA00035120"/>
    </source>
</evidence>
<evidence type="ECO:0000256" key="11">
    <source>
        <dbReference type="ARBA" id="ARBA00035585"/>
    </source>
</evidence>
<feature type="transmembrane region" description="Helical" evidence="12">
    <location>
        <begin position="6"/>
        <end position="25"/>
    </location>
</feature>
<comment type="similarity">
    <text evidence="10 12">Belongs to the fluoride channel Fluc/FEX (TC 1.A.43) family.</text>
</comment>
<comment type="function">
    <text evidence="12">Fluoride-specific ion channel. Important for reducing fluoride concentration in the cell, thus reducing its toxicity.</text>
</comment>
<dbReference type="GO" id="GO:0005886">
    <property type="term" value="C:plasma membrane"/>
    <property type="evidence" value="ECO:0007669"/>
    <property type="project" value="UniProtKB-SubCell"/>
</dbReference>
<comment type="subcellular location">
    <subcellularLocation>
        <location evidence="1 12">Cell membrane</location>
        <topology evidence="1 12">Multi-pass membrane protein</topology>
    </subcellularLocation>
</comment>
<keyword evidence="6 12" id="KW-0915">Sodium</keyword>
<keyword evidence="12" id="KW-0813">Transport</keyword>
<evidence type="ECO:0000256" key="9">
    <source>
        <dbReference type="ARBA" id="ARBA00023303"/>
    </source>
</evidence>
<protein>
    <recommendedName>
        <fullName evidence="12">Fluoride-specific ion channel FluC</fullName>
    </recommendedName>
</protein>
<feature type="binding site" evidence="12">
    <location>
        <position position="80"/>
    </location>
    <ligand>
        <name>Na(+)</name>
        <dbReference type="ChEBI" id="CHEBI:29101"/>
        <note>structural</note>
    </ligand>
</feature>
<evidence type="ECO:0000256" key="5">
    <source>
        <dbReference type="ARBA" id="ARBA00022989"/>
    </source>
</evidence>
<keyword evidence="7 12" id="KW-0406">Ion transport</keyword>
<keyword evidence="2 12" id="KW-1003">Cell membrane</keyword>
<evidence type="ECO:0000256" key="4">
    <source>
        <dbReference type="ARBA" id="ARBA00022692"/>
    </source>
</evidence>
<keyword evidence="9 12" id="KW-0407">Ion channel</keyword>
<evidence type="ECO:0000313" key="14">
    <source>
        <dbReference type="Proteomes" id="UP000199556"/>
    </source>
</evidence>
<dbReference type="EMBL" id="FOUO01000016">
    <property type="protein sequence ID" value="SFM63489.1"/>
    <property type="molecule type" value="Genomic_DNA"/>
</dbReference>
<gene>
    <name evidence="12" type="primary">fluC</name>
    <name evidence="12" type="synonym">crcB</name>
    <name evidence="13" type="ORF">SAMN05421721_11647</name>
</gene>
<keyword evidence="5 12" id="KW-1133">Transmembrane helix</keyword>
<feature type="transmembrane region" description="Helical" evidence="12">
    <location>
        <begin position="71"/>
        <end position="93"/>
    </location>
</feature>
<dbReference type="GO" id="GO:0046872">
    <property type="term" value="F:metal ion binding"/>
    <property type="evidence" value="ECO:0007669"/>
    <property type="project" value="UniProtKB-KW"/>
</dbReference>
<dbReference type="GO" id="GO:0140114">
    <property type="term" value="P:cellular detoxification of fluoride"/>
    <property type="evidence" value="ECO:0007669"/>
    <property type="project" value="UniProtKB-UniRule"/>
</dbReference>
<dbReference type="GO" id="GO:0062054">
    <property type="term" value="F:fluoride channel activity"/>
    <property type="evidence" value="ECO:0007669"/>
    <property type="project" value="UniProtKB-UniRule"/>
</dbReference>
<dbReference type="Proteomes" id="UP000199556">
    <property type="component" value="Unassembled WGS sequence"/>
</dbReference>
<reference evidence="13 14" key="1">
    <citation type="submission" date="2016-10" db="EMBL/GenBank/DDBJ databases">
        <authorList>
            <person name="de Groot N.N."/>
        </authorList>
    </citation>
    <scope>NUCLEOTIDE SEQUENCE [LARGE SCALE GENOMIC DNA]</scope>
    <source>
        <strain evidence="13 14">DSM 4180</strain>
    </source>
</reference>
<evidence type="ECO:0000256" key="12">
    <source>
        <dbReference type="HAMAP-Rule" id="MF_00454"/>
    </source>
</evidence>